<accession>A0A420YKL8</accession>
<comment type="caution">
    <text evidence="1">The sequence shown here is derived from an EMBL/GenBank/DDBJ whole genome shotgun (WGS) entry which is preliminary data.</text>
</comment>
<proteinExistence type="predicted"/>
<keyword evidence="2" id="KW-1185">Reference proteome</keyword>
<gene>
    <name evidence="1" type="ORF">DL546_000488</name>
</gene>
<dbReference type="InterPro" id="IPR009836">
    <property type="entry name" value="GRDP-like"/>
</dbReference>
<dbReference type="EMBL" id="QVQW01000004">
    <property type="protein sequence ID" value="RKU48439.1"/>
    <property type="molecule type" value="Genomic_DNA"/>
</dbReference>
<dbReference type="STRING" id="177199.A0A420YKL8"/>
<organism evidence="1 2">
    <name type="scientific">Coniochaeta pulveracea</name>
    <dbReference type="NCBI Taxonomy" id="177199"/>
    <lineage>
        <taxon>Eukaryota</taxon>
        <taxon>Fungi</taxon>
        <taxon>Dikarya</taxon>
        <taxon>Ascomycota</taxon>
        <taxon>Pezizomycotina</taxon>
        <taxon>Sordariomycetes</taxon>
        <taxon>Sordariomycetidae</taxon>
        <taxon>Coniochaetales</taxon>
        <taxon>Coniochaetaceae</taxon>
        <taxon>Coniochaeta</taxon>
    </lineage>
</organism>
<evidence type="ECO:0008006" key="3">
    <source>
        <dbReference type="Google" id="ProtNLM"/>
    </source>
</evidence>
<dbReference type="PANTHER" id="PTHR34365:SF7">
    <property type="entry name" value="GLYCINE-RICH DOMAIN-CONTAINING PROTEIN 1"/>
    <property type="match status" value="1"/>
</dbReference>
<dbReference type="PANTHER" id="PTHR34365">
    <property type="entry name" value="ENOLASE (DUF1399)"/>
    <property type="match status" value="1"/>
</dbReference>
<protein>
    <recommendedName>
        <fullName evidence="3">Alpha-ketoglutarate-dependent sulfonate dioxygenase</fullName>
    </recommendedName>
</protein>
<dbReference type="Pfam" id="PF07173">
    <property type="entry name" value="GRDP-like"/>
    <property type="match status" value="1"/>
</dbReference>
<sequence>MVWHAHMLNPRAYLEDCMLAGLRALWHTGMPWVAVNTAIDNKFNYIVSDDVKADWVARTDHSWDNQDDSMIKSITCPLCEVPVEIPWTTSGLNEHDTPGREPGLVGTGYGDGNFMFMCPGCDVILDKKVLSVGKFVKDTEALMGKGRPMPGTVLDPVSGMPEVIPISSARSFPRTFPNRMHQQLLRSQVLDLVNPRVTARPDMDIVRSKIEAVLKSNATVKFLDGVSGLGRYRLHPKAGIAVRKMMARYWENFSPFALDLGGAVLRQGTFIEKMVKIDWLHSPSAAATMSRLLTKYQRFFGIMATNPKKTAVPTLDVDLAWHTHQLSPPSYYAYSVHQTNKFIDHDDKIEEGELNAAFEWTSKTYQEKYGEVYSECTCWYCETIRTTHISSVGKLLGASKNEKVAENFHSSGAASLCPPDNSAHISSHSAVKYAEGTTDTGRRRVRAHLAAAYQARLDDQYAKAKRRAEKKGRKIPPKDQYYDHWGYSYYSYGPYMYPLWFTPGLYYMWPPGYMGGCGAAGAWGACAAGSCGGGVAAGACGGPGGCGAGDGVGGCGSGGGCGGGGGGCGGGGGGCGGGGGGGGCGGGGGS</sequence>
<dbReference type="Proteomes" id="UP000275385">
    <property type="component" value="Unassembled WGS sequence"/>
</dbReference>
<reference evidence="1 2" key="1">
    <citation type="submission" date="2018-08" db="EMBL/GenBank/DDBJ databases">
        <title>Draft genome of the lignicolous fungus Coniochaeta pulveracea.</title>
        <authorList>
            <person name="Borstlap C.J."/>
            <person name="De Witt R.N."/>
            <person name="Botha A."/>
            <person name="Volschenk H."/>
        </authorList>
    </citation>
    <scope>NUCLEOTIDE SEQUENCE [LARGE SCALE GENOMIC DNA]</scope>
    <source>
        <strain evidence="1 2">CAB683</strain>
    </source>
</reference>
<dbReference type="OrthoDB" id="2684236at2759"/>
<evidence type="ECO:0000313" key="1">
    <source>
        <dbReference type="EMBL" id="RKU48439.1"/>
    </source>
</evidence>
<dbReference type="AlphaFoldDB" id="A0A420YKL8"/>
<name>A0A420YKL8_9PEZI</name>
<evidence type="ECO:0000313" key="2">
    <source>
        <dbReference type="Proteomes" id="UP000275385"/>
    </source>
</evidence>